<dbReference type="OrthoDB" id="3492129at2759"/>
<dbReference type="EMBL" id="LAZP02000364">
    <property type="protein sequence ID" value="PFH57804.1"/>
    <property type="molecule type" value="Genomic_DNA"/>
</dbReference>
<proteinExistence type="predicted"/>
<organism evidence="2 3">
    <name type="scientific">Ophiocordyceps unilateralis</name>
    <name type="common">Zombie-ant fungus</name>
    <name type="synonym">Torrubia unilateralis</name>
    <dbReference type="NCBI Taxonomy" id="268505"/>
    <lineage>
        <taxon>Eukaryota</taxon>
        <taxon>Fungi</taxon>
        <taxon>Dikarya</taxon>
        <taxon>Ascomycota</taxon>
        <taxon>Pezizomycotina</taxon>
        <taxon>Sordariomycetes</taxon>
        <taxon>Hypocreomycetidae</taxon>
        <taxon>Hypocreales</taxon>
        <taxon>Ophiocordycipitaceae</taxon>
        <taxon>Ophiocordyceps</taxon>
    </lineage>
</organism>
<gene>
    <name evidence="2" type="ORF">XA68_14548</name>
</gene>
<accession>A0A2A9P9B4</accession>
<evidence type="ECO:0000313" key="2">
    <source>
        <dbReference type="EMBL" id="PFH57804.1"/>
    </source>
</evidence>
<protein>
    <submittedName>
        <fullName evidence="2">Uncharacterized protein</fullName>
    </submittedName>
</protein>
<evidence type="ECO:0000256" key="1">
    <source>
        <dbReference type="SAM" id="MobiDB-lite"/>
    </source>
</evidence>
<reference evidence="2 3" key="1">
    <citation type="journal article" date="2015" name="BMC Genomics">
        <title>Gene expression during zombie ant biting behavior reflects the complexity underlying fungal parasitic behavioral manipulation.</title>
        <authorList>
            <person name="de Bekker C."/>
            <person name="Ohm R.A."/>
            <person name="Loreto R.G."/>
            <person name="Sebastian A."/>
            <person name="Albert I."/>
            <person name="Merrow M."/>
            <person name="Brachmann A."/>
            <person name="Hughes D.P."/>
        </authorList>
    </citation>
    <scope>NUCLEOTIDE SEQUENCE [LARGE SCALE GENOMIC DNA]</scope>
    <source>
        <strain evidence="2 3">SC16a</strain>
    </source>
</reference>
<dbReference type="Proteomes" id="UP000037136">
    <property type="component" value="Unassembled WGS sequence"/>
</dbReference>
<feature type="region of interest" description="Disordered" evidence="1">
    <location>
        <begin position="90"/>
        <end position="113"/>
    </location>
</feature>
<comment type="caution">
    <text evidence="2">The sequence shown here is derived from an EMBL/GenBank/DDBJ whole genome shotgun (WGS) entry which is preliminary data.</text>
</comment>
<keyword evidence="3" id="KW-1185">Reference proteome</keyword>
<name>A0A2A9P9B4_OPHUN</name>
<dbReference type="AlphaFoldDB" id="A0A2A9P9B4"/>
<reference evidence="2 3" key="2">
    <citation type="journal article" date="2017" name="Sci. Rep.">
        <title>Ant-infecting Ophiocordyceps genomes reveal a high diversity of potential behavioral manipulation genes and a possible major role for enterotoxins.</title>
        <authorList>
            <person name="de Bekker C."/>
            <person name="Ohm R.A."/>
            <person name="Evans H.C."/>
            <person name="Brachmann A."/>
            <person name="Hughes D.P."/>
        </authorList>
    </citation>
    <scope>NUCLEOTIDE SEQUENCE [LARGE SCALE GENOMIC DNA]</scope>
    <source>
        <strain evidence="2 3">SC16a</strain>
    </source>
</reference>
<sequence>MKISKPRKPRPAIDPIKTNVDSAPRWVLTPSKCHLCSASPRSALPRSATASPTRRHGAPVDAKWYRAVDRLLSPLIIEPDKADALQQLGRGADGPRAANSDGRQNDGLSAPPLTPTARLVLQFQRFRVGLWQRGPQDFGKVDKDTIFVMPIALRQPLSVTDADRLLINAVIHSKGRKSMGIRREFDLRQLRATVPEPLPSPRSPNFDRNLLLAAASTEEWMVSPSTPVVRRLSVVTTNSAGGESQAKPVAIHRPYARAHLPVLASILMSDLVRSGDKIDLPMPHPRVWTETAAFVYTGEETLLTDEVKQNIRYLGGKI</sequence>
<evidence type="ECO:0000313" key="3">
    <source>
        <dbReference type="Proteomes" id="UP000037136"/>
    </source>
</evidence>